<evidence type="ECO:0000259" key="2">
    <source>
        <dbReference type="Pfam" id="PF14730"/>
    </source>
</evidence>
<evidence type="ECO:0000313" key="6">
    <source>
        <dbReference type="Proteomes" id="UP000481616"/>
    </source>
</evidence>
<dbReference type="Pfam" id="PF14730">
    <property type="entry name" value="DUF4468"/>
    <property type="match status" value="1"/>
</dbReference>
<evidence type="ECO:0000313" key="3">
    <source>
        <dbReference type="EMBL" id="KAA5399616.1"/>
    </source>
</evidence>
<organism evidence="4 5">
    <name type="scientific">Phocaeicola dorei</name>
    <dbReference type="NCBI Taxonomy" id="357276"/>
    <lineage>
        <taxon>Bacteria</taxon>
        <taxon>Pseudomonadati</taxon>
        <taxon>Bacteroidota</taxon>
        <taxon>Bacteroidia</taxon>
        <taxon>Bacteroidales</taxon>
        <taxon>Bacteroidaceae</taxon>
        <taxon>Phocaeicola</taxon>
    </lineage>
</organism>
<proteinExistence type="predicted"/>
<evidence type="ECO:0000313" key="5">
    <source>
        <dbReference type="Proteomes" id="UP000441162"/>
    </source>
</evidence>
<feature type="signal peptide" evidence="1">
    <location>
        <begin position="1"/>
        <end position="19"/>
    </location>
</feature>
<reference evidence="5 6" key="1">
    <citation type="journal article" date="2019" name="Nat. Med.">
        <title>A library of human gut bacterial isolates paired with longitudinal multiomics data enables mechanistic microbiome research.</title>
        <authorList>
            <person name="Poyet M."/>
            <person name="Groussin M."/>
            <person name="Gibbons S.M."/>
            <person name="Avila-Pacheco J."/>
            <person name="Jiang X."/>
            <person name="Kearney S.M."/>
            <person name="Perrotta A.R."/>
            <person name="Berdy B."/>
            <person name="Zhao S."/>
            <person name="Lieberman T.D."/>
            <person name="Swanson P.K."/>
            <person name="Smith M."/>
            <person name="Roesemann S."/>
            <person name="Alexander J.E."/>
            <person name="Rich S.A."/>
            <person name="Livny J."/>
            <person name="Vlamakis H."/>
            <person name="Clish C."/>
            <person name="Bullock K."/>
            <person name="Deik A."/>
            <person name="Scott J."/>
            <person name="Pierce K.A."/>
            <person name="Xavier R.J."/>
            <person name="Alm E.J."/>
        </authorList>
    </citation>
    <scope>NUCLEOTIDE SEQUENCE [LARGE SCALE GENOMIC DNA]</scope>
    <source>
        <strain evidence="3 6">BIOML-A1</strain>
        <strain evidence="4 5">BIOML-A4</strain>
    </source>
</reference>
<dbReference type="Proteomes" id="UP000481616">
    <property type="component" value="Unassembled WGS sequence"/>
</dbReference>
<comment type="caution">
    <text evidence="4">The sequence shown here is derived from an EMBL/GenBank/DDBJ whole genome shotgun (WGS) entry which is preliminary data.</text>
</comment>
<dbReference type="RefSeq" id="WP_130053776.1">
    <property type="nucleotide sequence ID" value="NZ_RCXK01000004.1"/>
</dbReference>
<sequence length="243" mass="28949">MKKILLPTLFILISSFGYAQNTHDITEVIQSDLSAKQLFVNARQLLATLYTDFNKELEDDIGYNIIAYGRSNLQVSSNEFSHTSDNSFNNNTSMLFRLTINCKDNRYRYIISDIKLKQNKVLTETKRTDYVTAIIFNRMEEYTKEDYQFDYYFYNEMDSIYRRDSLAYYSAKKEYEELTKRKNVAKGKEKNRLYKEMANMGNEMLNKEKIFNATRRFHNYSKYYINSMISAIKRGMSIDNDNW</sequence>
<gene>
    <name evidence="4" type="ORF">F2Y51_06300</name>
    <name evidence="3" type="ORF">F2Y58_05680</name>
</gene>
<dbReference type="Gene3D" id="3.30.530.80">
    <property type="match status" value="1"/>
</dbReference>
<dbReference type="AlphaFoldDB" id="A0A4V1YX93"/>
<feature type="chain" id="PRO_5043198932" evidence="1">
    <location>
        <begin position="20"/>
        <end position="243"/>
    </location>
</feature>
<dbReference type="EMBL" id="VVZA01000004">
    <property type="protein sequence ID" value="KAA5406464.1"/>
    <property type="molecule type" value="Genomic_DNA"/>
</dbReference>
<dbReference type="EMBL" id="VVYY01000004">
    <property type="protein sequence ID" value="KAA5399616.1"/>
    <property type="molecule type" value="Genomic_DNA"/>
</dbReference>
<protein>
    <submittedName>
        <fullName evidence="4">DUF4468 domain-containing protein</fullName>
    </submittedName>
</protein>
<name>A0A4V1YX93_9BACT</name>
<evidence type="ECO:0000256" key="1">
    <source>
        <dbReference type="SAM" id="SignalP"/>
    </source>
</evidence>
<dbReference type="InterPro" id="IPR027823">
    <property type="entry name" value="DUF4468"/>
</dbReference>
<keyword evidence="1" id="KW-0732">Signal</keyword>
<accession>A0A4V1YX93</accession>
<dbReference type="Proteomes" id="UP000441162">
    <property type="component" value="Unassembled WGS sequence"/>
</dbReference>
<evidence type="ECO:0000313" key="4">
    <source>
        <dbReference type="EMBL" id="KAA5406464.1"/>
    </source>
</evidence>
<feature type="domain" description="DUF4468" evidence="2">
    <location>
        <begin position="28"/>
        <end position="115"/>
    </location>
</feature>